<sequence>MSDELNSQSSQASAADQHQQLHQSGTGFEQTPPQHYQQQHHQAHPYHSHGGNNNYSQRGGRNGHHNNNRQGQQRGGRYGSNKYNSYSNNSGQYSRYNNGVGNGNRSYNGGYKSHRGSMNSAAAATAMNMQWPGYYNSPPIYYVPPQLVPTTDAAAAAAAGGSGPSPAGPSTEASSSSSSASSTSGASTPQPKKIEITTKTGQHLDLSALHGQHSGVTSPPNNSSNISVASNDNDNDASVNKGESPKPSDGMPQMTGKKDEDASQEKDGSKEDAERTKREFLEQIKLRKQSMEKKKQEEALKKQAEENKAKQPAPAPVPAPEAPAEDKSGQAAPQQSEEPHKDTAKNASSDVPSSVPVTSTGNEEISDAVSEPNSRQQVQEEQQQDAPAQQPKSGTYAAKLAVIKQQKAQEAAAKAENEEKEQQSEGSHQKAGEQSHQKTEEPQEKQGEDVSNPQEEQVEQPSVDLPADANPELSVEKPAGEDVGSTAAGAAPAEEPSSTAVDTTTPNTTETEEGKADDSTVGTMSQLLERLKDASPIEDVYSFEYPENVERPDPKYKSPHRKYTYGPTFLLQFKDRVKAKPDEEWVQQSISKIVITPSMMKLGKPRDAGGFGGGPGGRGGDFRKSASLRNMEGRSNSRSSSKKKSKRMMDDRKSNRPYTSRRDRERTSEREAEEQKKEEEKPKEEVKPLIPSANRWIPKSKLKKAAEKKLAPDGVTEMLDKEDVERKMKSLLNKLTLEMFDQISSQILQISDQSKWEKQGETLKIVIEQVFHKACDEPHWSSMYAQLCGKLVKELNPEIGDEANEGKTGPKLVLHYLVARCHEEFDKGWTDKLPTKEDGSPLEPEMMSDEYYKLAGAKRRGLGLVRFIGFLYRLNLLTGKMMFECFRRLMKDINNAPSEETLESVVELLNTVGEQFETDSFSAGQATLEGSALLDSLFASLQDIIDESKVSSRMKFKLIDIKELREEKNWDSSKKQDGPKTIQQIHEEEKERQMKSNSSRSNSRRVNNSAGGRTSSRRENPSFSRDSFISTRSASLRHPQKSSQKEEPSKPEKSAINMFSALMDSNEDEE</sequence>
<keyword evidence="4" id="KW-0396">Initiation factor</keyword>
<dbReference type="Gene3D" id="1.25.40.180">
    <property type="match status" value="1"/>
</dbReference>
<dbReference type="SMART" id="SM00543">
    <property type="entry name" value="MIF4G"/>
    <property type="match status" value="1"/>
</dbReference>
<gene>
    <name evidence="10" type="ORF">ZYGM_002638</name>
</gene>
<dbReference type="Proteomes" id="UP000301737">
    <property type="component" value="Unassembled WGS sequence"/>
</dbReference>
<feature type="region of interest" description="Disordered" evidence="8">
    <location>
        <begin position="596"/>
        <end position="692"/>
    </location>
</feature>
<dbReference type="Gene3D" id="1.20.970.30">
    <property type="entry name" value="eIF4G, eIF4E-binding domain"/>
    <property type="match status" value="1"/>
</dbReference>
<feature type="compositionally biased region" description="Low complexity" evidence="8">
    <location>
        <begin position="154"/>
        <end position="189"/>
    </location>
</feature>
<name>A0A4C2EA20_9SACH</name>
<feature type="region of interest" description="Disordered" evidence="8">
    <location>
        <begin position="1"/>
        <end position="101"/>
    </location>
</feature>
<comment type="subcellular location">
    <subcellularLocation>
        <location evidence="1">Cytoplasm</location>
    </subcellularLocation>
</comment>
<dbReference type="OrthoDB" id="514777at2759"/>
<feature type="compositionally biased region" description="Low complexity" evidence="8">
    <location>
        <begin position="348"/>
        <end position="360"/>
    </location>
</feature>
<comment type="caution">
    <text evidence="10">The sequence shown here is derived from an EMBL/GenBank/DDBJ whole genome shotgun (WGS) entry which is preliminary data.</text>
</comment>
<evidence type="ECO:0000256" key="4">
    <source>
        <dbReference type="ARBA" id="ARBA00022540"/>
    </source>
</evidence>
<feature type="compositionally biased region" description="Basic and acidic residues" evidence="8">
    <location>
        <begin position="968"/>
        <end position="978"/>
    </location>
</feature>
<evidence type="ECO:0000256" key="1">
    <source>
        <dbReference type="ARBA" id="ARBA00004496"/>
    </source>
</evidence>
<dbReference type="GO" id="GO:0003729">
    <property type="term" value="F:mRNA binding"/>
    <property type="evidence" value="ECO:0007669"/>
    <property type="project" value="TreeGrafter"/>
</dbReference>
<dbReference type="Pfam" id="PF12152">
    <property type="entry name" value="eIF_4G1"/>
    <property type="match status" value="1"/>
</dbReference>
<dbReference type="GO" id="GO:0003743">
    <property type="term" value="F:translation initiation factor activity"/>
    <property type="evidence" value="ECO:0007669"/>
    <property type="project" value="UniProtKB-KW"/>
</dbReference>
<feature type="compositionally biased region" description="Basic and acidic residues" evidence="8">
    <location>
        <begin position="413"/>
        <end position="448"/>
    </location>
</feature>
<dbReference type="InterPro" id="IPR022745">
    <property type="entry name" value="eIF4G1_eIF4E-bd"/>
</dbReference>
<feature type="region of interest" description="Disordered" evidence="8">
    <location>
        <begin position="154"/>
        <end position="191"/>
    </location>
</feature>
<protein>
    <recommendedName>
        <fullName evidence="9">MIF4G domain-containing protein</fullName>
    </recommendedName>
</protein>
<dbReference type="GO" id="GO:0010494">
    <property type="term" value="C:cytoplasmic stress granule"/>
    <property type="evidence" value="ECO:0007669"/>
    <property type="project" value="UniProtKB-ARBA"/>
</dbReference>
<accession>A0A4C2EA20</accession>
<feature type="compositionally biased region" description="Basic and acidic residues" evidence="8">
    <location>
        <begin position="256"/>
        <end position="309"/>
    </location>
</feature>
<feature type="compositionally biased region" description="Polar residues" evidence="8">
    <location>
        <begin position="1021"/>
        <end position="1034"/>
    </location>
</feature>
<evidence type="ECO:0000256" key="3">
    <source>
        <dbReference type="ARBA" id="ARBA00022490"/>
    </source>
</evidence>
<keyword evidence="11" id="KW-1185">Reference proteome</keyword>
<feature type="compositionally biased region" description="Low complexity" evidence="8">
    <location>
        <begin position="376"/>
        <end position="391"/>
    </location>
</feature>
<feature type="domain" description="MIF4G" evidence="9">
    <location>
        <begin position="725"/>
        <end position="968"/>
    </location>
</feature>
<keyword evidence="3" id="KW-0963">Cytoplasm</keyword>
<dbReference type="InterPro" id="IPR016024">
    <property type="entry name" value="ARM-type_fold"/>
</dbReference>
<evidence type="ECO:0000313" key="10">
    <source>
        <dbReference type="EMBL" id="GCF00752.1"/>
    </source>
</evidence>
<keyword evidence="7" id="KW-0648">Protein biosynthesis</keyword>
<dbReference type="SUPFAM" id="SSF101489">
    <property type="entry name" value="Eukaryotic initiation factor 4f subunit eIF4g, eIF4e-binding domain"/>
    <property type="match status" value="1"/>
</dbReference>
<dbReference type="InterPro" id="IPR003890">
    <property type="entry name" value="MIF4G-like_typ-3"/>
</dbReference>
<dbReference type="GO" id="GO:0016281">
    <property type="term" value="C:eukaryotic translation initiation factor 4F complex"/>
    <property type="evidence" value="ECO:0007669"/>
    <property type="project" value="TreeGrafter"/>
</dbReference>
<feature type="compositionally biased region" description="Low complexity" evidence="8">
    <location>
        <begin position="996"/>
        <end position="1009"/>
    </location>
</feature>
<feature type="compositionally biased region" description="Low complexity" evidence="8">
    <location>
        <begin position="79"/>
        <end position="99"/>
    </location>
</feature>
<dbReference type="FunFam" id="1.25.40.180:FF:000020">
    <property type="entry name" value="Eukaryotic translation initiation factor subunit"/>
    <property type="match status" value="1"/>
</dbReference>
<feature type="compositionally biased region" description="Basic and acidic residues" evidence="8">
    <location>
        <begin position="1043"/>
        <end position="1053"/>
    </location>
</feature>
<feature type="region of interest" description="Disordered" evidence="8">
    <location>
        <begin position="968"/>
        <end position="1070"/>
    </location>
</feature>
<proteinExistence type="inferred from homology"/>
<feature type="compositionally biased region" description="Basic and acidic residues" evidence="8">
    <location>
        <begin position="985"/>
        <end position="994"/>
    </location>
</feature>
<dbReference type="SUPFAM" id="SSF48371">
    <property type="entry name" value="ARM repeat"/>
    <property type="match status" value="1"/>
</dbReference>
<dbReference type="InterPro" id="IPR036211">
    <property type="entry name" value="eIF4G_eIF4E-bd_sf"/>
</dbReference>
<dbReference type="AlphaFoldDB" id="A0A4C2EA20"/>
<reference evidence="10 11" key="1">
    <citation type="submission" date="2019-01" db="EMBL/GenBank/DDBJ databases">
        <title>Draft Genome Sequencing of Zygosaccharomyces mellis Ca-7.</title>
        <authorList>
            <person name="Shiwa Y."/>
            <person name="Kanesaki Y."/>
            <person name="Ishige T."/>
            <person name="Mura K."/>
            <person name="Hori T."/>
            <person name="Tamura T."/>
        </authorList>
    </citation>
    <scope>NUCLEOTIDE SEQUENCE [LARGE SCALE GENOMIC DNA]</scope>
    <source>
        <strain evidence="10 11">Ca-7</strain>
    </source>
</reference>
<evidence type="ECO:0000256" key="5">
    <source>
        <dbReference type="ARBA" id="ARBA00022553"/>
    </source>
</evidence>
<evidence type="ECO:0000313" key="11">
    <source>
        <dbReference type="Proteomes" id="UP000301737"/>
    </source>
</evidence>
<keyword evidence="5" id="KW-0597">Phosphoprotein</keyword>
<dbReference type="EMBL" id="BIMX01000021">
    <property type="protein sequence ID" value="GCF00752.1"/>
    <property type="molecule type" value="Genomic_DNA"/>
</dbReference>
<evidence type="ECO:0000256" key="8">
    <source>
        <dbReference type="SAM" id="MobiDB-lite"/>
    </source>
</evidence>
<feature type="compositionally biased region" description="Basic and acidic residues" evidence="8">
    <location>
        <begin position="647"/>
        <end position="687"/>
    </location>
</feature>
<dbReference type="PANTHER" id="PTHR23253:SF9">
    <property type="entry name" value="EUKARYOTIC TRANSLATION INITIATION FACTOR 4 GAMMA 2"/>
    <property type="match status" value="1"/>
</dbReference>
<dbReference type="Pfam" id="PF02854">
    <property type="entry name" value="MIF4G"/>
    <property type="match status" value="1"/>
</dbReference>
<feature type="compositionally biased region" description="Low complexity" evidence="8">
    <location>
        <begin position="7"/>
        <end position="40"/>
    </location>
</feature>
<keyword evidence="6" id="KW-0694">RNA-binding</keyword>
<feature type="compositionally biased region" description="Low complexity" evidence="8">
    <location>
        <begin position="218"/>
        <end position="240"/>
    </location>
</feature>
<feature type="compositionally biased region" description="Low complexity" evidence="8">
    <location>
        <begin position="484"/>
        <end position="509"/>
    </location>
</feature>
<organism evidence="10 11">
    <name type="scientific">Zygosaccharomyces mellis</name>
    <dbReference type="NCBI Taxonomy" id="42258"/>
    <lineage>
        <taxon>Eukaryota</taxon>
        <taxon>Fungi</taxon>
        <taxon>Dikarya</taxon>
        <taxon>Ascomycota</taxon>
        <taxon>Saccharomycotina</taxon>
        <taxon>Saccharomycetes</taxon>
        <taxon>Saccharomycetales</taxon>
        <taxon>Saccharomycetaceae</taxon>
        <taxon>Zygosaccharomyces</taxon>
    </lineage>
</organism>
<evidence type="ECO:0000259" key="9">
    <source>
        <dbReference type="SMART" id="SM00543"/>
    </source>
</evidence>
<feature type="region of interest" description="Disordered" evidence="8">
    <location>
        <begin position="210"/>
        <end position="525"/>
    </location>
</feature>
<evidence type="ECO:0000256" key="2">
    <source>
        <dbReference type="ARBA" id="ARBA00005775"/>
    </source>
</evidence>
<comment type="similarity">
    <text evidence="2">Belongs to the eukaryotic initiation factor 4G family.</text>
</comment>
<evidence type="ECO:0000256" key="6">
    <source>
        <dbReference type="ARBA" id="ARBA00022884"/>
    </source>
</evidence>
<feature type="compositionally biased region" description="Gly residues" evidence="8">
    <location>
        <begin position="609"/>
        <end position="619"/>
    </location>
</feature>
<evidence type="ECO:0000256" key="7">
    <source>
        <dbReference type="ARBA" id="ARBA00022917"/>
    </source>
</evidence>
<dbReference type="PANTHER" id="PTHR23253">
    <property type="entry name" value="EUKARYOTIC TRANSLATION INITIATION FACTOR 4 GAMMA"/>
    <property type="match status" value="1"/>
</dbReference>